<evidence type="ECO:0000313" key="4">
    <source>
        <dbReference type="Proteomes" id="UP000198844"/>
    </source>
</evidence>
<feature type="signal peptide" evidence="1">
    <location>
        <begin position="1"/>
        <end position="27"/>
    </location>
</feature>
<protein>
    <submittedName>
        <fullName evidence="3">Lipocalin-like domain-containing protein</fullName>
    </submittedName>
</protein>
<dbReference type="RefSeq" id="WP_093633483.1">
    <property type="nucleotide sequence ID" value="NZ_FPBH01000003.1"/>
</dbReference>
<evidence type="ECO:0000259" key="2">
    <source>
        <dbReference type="Pfam" id="PF13924"/>
    </source>
</evidence>
<feature type="chain" id="PRO_5011436702" evidence="1">
    <location>
        <begin position="28"/>
        <end position="171"/>
    </location>
</feature>
<reference evidence="3 4" key="1">
    <citation type="submission" date="2016-10" db="EMBL/GenBank/DDBJ databases">
        <authorList>
            <person name="de Groot N.N."/>
        </authorList>
    </citation>
    <scope>NUCLEOTIDE SEQUENCE [LARGE SCALE GENOMIC DNA]</scope>
    <source>
        <strain evidence="3 4">LMG 27731</strain>
    </source>
</reference>
<dbReference type="Pfam" id="PF13924">
    <property type="entry name" value="Lipocalin_5"/>
    <property type="match status" value="1"/>
</dbReference>
<feature type="domain" description="Lipocalin-like" evidence="2">
    <location>
        <begin position="37"/>
        <end position="152"/>
    </location>
</feature>
<evidence type="ECO:0000256" key="1">
    <source>
        <dbReference type="SAM" id="SignalP"/>
    </source>
</evidence>
<dbReference type="AlphaFoldDB" id="A0A1I7ACF0"/>
<proteinExistence type="predicted"/>
<dbReference type="OrthoDB" id="118834at2"/>
<name>A0A1I7ACF0_9BURK</name>
<dbReference type="EMBL" id="FPBH01000003">
    <property type="protein sequence ID" value="SFT72646.1"/>
    <property type="molecule type" value="Genomic_DNA"/>
</dbReference>
<organism evidence="3 4">
    <name type="scientific">Paraburkholderia aspalathi</name>
    <dbReference type="NCBI Taxonomy" id="1324617"/>
    <lineage>
        <taxon>Bacteria</taxon>
        <taxon>Pseudomonadati</taxon>
        <taxon>Pseudomonadota</taxon>
        <taxon>Betaproteobacteria</taxon>
        <taxon>Burkholderiales</taxon>
        <taxon>Burkholderiaceae</taxon>
        <taxon>Paraburkholderia</taxon>
    </lineage>
</organism>
<evidence type="ECO:0000313" key="3">
    <source>
        <dbReference type="EMBL" id="SFT72646.1"/>
    </source>
</evidence>
<keyword evidence="1" id="KW-0732">Signal</keyword>
<gene>
    <name evidence="3" type="ORF">SAMN05192563_1003266</name>
</gene>
<sequence length="171" mass="18593">MKNHVFSKISCAAALAGLAIAAAPVRAEMGAIDSPLVGTWTLVSADVQHKDGTRTHDYGPAPKGMLFIDGQGHYSLQIFNSERRPFASGDKETATPDEYRAAVLGLSTHFGTLSSDPLRKALTFHIHKASYPNWEGTDQVRIYELKDGTLSYTVPARSNGDVPVSVWRHVN</sequence>
<dbReference type="Proteomes" id="UP000198844">
    <property type="component" value="Unassembled WGS sequence"/>
</dbReference>
<dbReference type="InterPro" id="IPR024311">
    <property type="entry name" value="Lipocalin-like"/>
</dbReference>
<accession>A0A1I7ACF0</accession>